<organism evidence="3 5">
    <name type="scientific">Bacillus toyonensis</name>
    <dbReference type="NCBI Taxonomy" id="155322"/>
    <lineage>
        <taxon>Bacteria</taxon>
        <taxon>Bacillati</taxon>
        <taxon>Bacillota</taxon>
        <taxon>Bacilli</taxon>
        <taxon>Bacillales</taxon>
        <taxon>Bacillaceae</taxon>
        <taxon>Bacillus</taxon>
        <taxon>Bacillus cereus group</taxon>
    </lineage>
</organism>
<gene>
    <name evidence="2" type="ORF">CN551_13755</name>
    <name evidence="3" type="ORF">CN585_06565</name>
    <name evidence="1" type="ORF">CN678_16755</name>
</gene>
<reference evidence="3 5" key="1">
    <citation type="submission" date="2017-09" db="EMBL/GenBank/DDBJ databases">
        <title>Large-scale bioinformatics analysis of Bacillus genomes uncovers conserved roles of natural products in bacterial physiology.</title>
        <authorList>
            <consortium name="Agbiome Team Llc"/>
            <person name="Bleich R.M."/>
            <person name="Grubbs K.J."/>
            <person name="Santa Maria K.C."/>
            <person name="Allen S.E."/>
            <person name="Farag S."/>
            <person name="Shank E.A."/>
            <person name="Bowers A."/>
        </authorList>
    </citation>
    <scope>NUCLEOTIDE SEQUENCE [LARGE SCALE GENOMIC DNA]</scope>
    <source>
        <strain evidence="3 5">AFS021349</strain>
    </source>
</reference>
<dbReference type="EMBL" id="NUAP01000026">
    <property type="protein sequence ID" value="PEN88462.1"/>
    <property type="molecule type" value="Genomic_DNA"/>
</dbReference>
<dbReference type="Proteomes" id="UP000220841">
    <property type="component" value="Unassembled WGS sequence"/>
</dbReference>
<evidence type="ECO:0000313" key="5">
    <source>
        <dbReference type="Proteomes" id="UP000220841"/>
    </source>
</evidence>
<dbReference type="AlphaFoldDB" id="A0A2B4Y326"/>
<dbReference type="Proteomes" id="UP000220078">
    <property type="component" value="Unassembled WGS sequence"/>
</dbReference>
<dbReference type="EMBL" id="NUBY01000021">
    <property type="protein sequence ID" value="PEQ08959.1"/>
    <property type="molecule type" value="Genomic_DNA"/>
</dbReference>
<proteinExistence type="predicted"/>
<reference evidence="1 4" key="2">
    <citation type="submission" date="2017-09" db="EMBL/GenBank/DDBJ databases">
        <title>Large-scale bioinformatics analysis of Bacillus genomes uncovers conserved roles of natural products in bacterial physiology.</title>
        <authorList>
            <consortium name="Agbiome Team Llc"/>
            <person name="Bleich R.M."/>
            <person name="Kirk G.J."/>
            <person name="Santa Maria K.C."/>
            <person name="Allen S.E."/>
            <person name="Farag S."/>
            <person name="Shank E.A."/>
            <person name="Bowers A."/>
        </authorList>
    </citation>
    <scope>NUCLEOTIDE SEQUENCE [LARGE SCALE GENOMIC DNA]</scope>
    <source>
        <strain evidence="1">AFS005430</strain>
        <strain evidence="2 4">AFS027629</strain>
    </source>
</reference>
<evidence type="ECO:0000313" key="2">
    <source>
        <dbReference type="EMBL" id="PEN88462.1"/>
    </source>
</evidence>
<protein>
    <submittedName>
        <fullName evidence="3">Rod shape-determining protein MreB</fullName>
    </submittedName>
</protein>
<dbReference type="Proteomes" id="UP000220969">
    <property type="component" value="Unassembled WGS sequence"/>
</dbReference>
<evidence type="ECO:0000313" key="4">
    <source>
        <dbReference type="Proteomes" id="UP000220078"/>
    </source>
</evidence>
<dbReference type="EMBL" id="NUEH01000036">
    <property type="protein sequence ID" value="PEI85343.1"/>
    <property type="molecule type" value="Genomic_DNA"/>
</dbReference>
<comment type="caution">
    <text evidence="3">The sequence shown here is derived from an EMBL/GenBank/DDBJ whole genome shotgun (WGS) entry which is preliminary data.</text>
</comment>
<sequence>MQATCTTRSDYTNMKFERTRAYTRHQRQRTMRRKMIIVKHA</sequence>
<name>A0A2B4Y326_9BACI</name>
<accession>A0A2B4Y326</accession>
<evidence type="ECO:0000313" key="1">
    <source>
        <dbReference type="EMBL" id="PEI85343.1"/>
    </source>
</evidence>
<evidence type="ECO:0000313" key="3">
    <source>
        <dbReference type="EMBL" id="PEQ08959.1"/>
    </source>
</evidence>